<evidence type="ECO:0000256" key="3">
    <source>
        <dbReference type="ARBA" id="ARBA00022679"/>
    </source>
</evidence>
<dbReference type="GO" id="GO:0005737">
    <property type="term" value="C:cytoplasm"/>
    <property type="evidence" value="ECO:0007669"/>
    <property type="project" value="TreeGrafter"/>
</dbReference>
<proteinExistence type="predicted"/>
<evidence type="ECO:0000256" key="5">
    <source>
        <dbReference type="ARBA" id="ARBA00022777"/>
    </source>
</evidence>
<dbReference type="KEGG" id="ztr:MYCGRDRAFT_44536"/>
<evidence type="ECO:0000313" key="10">
    <source>
        <dbReference type="EMBL" id="EGP85868.1"/>
    </source>
</evidence>
<dbReference type="PANTHER" id="PTHR24361">
    <property type="entry name" value="MITOGEN-ACTIVATED KINASE KINASE KINASE"/>
    <property type="match status" value="1"/>
</dbReference>
<dbReference type="RefSeq" id="XP_003850892.1">
    <property type="nucleotide sequence ID" value="XM_003850844.1"/>
</dbReference>
<evidence type="ECO:0000256" key="6">
    <source>
        <dbReference type="ARBA" id="ARBA00022840"/>
    </source>
</evidence>
<dbReference type="PANTHER" id="PTHR24361:SF433">
    <property type="entry name" value="PROTEIN KINASE DOMAIN-CONTAINING PROTEIN"/>
    <property type="match status" value="1"/>
</dbReference>
<keyword evidence="4" id="KW-0547">Nucleotide-binding</keyword>
<keyword evidence="3" id="KW-0808">Transferase</keyword>
<evidence type="ECO:0000256" key="8">
    <source>
        <dbReference type="ARBA" id="ARBA00048679"/>
    </source>
</evidence>
<dbReference type="InterPro" id="IPR011009">
    <property type="entry name" value="Kinase-like_dom_sf"/>
</dbReference>
<evidence type="ECO:0000313" key="11">
    <source>
        <dbReference type="Proteomes" id="UP000008062"/>
    </source>
</evidence>
<dbReference type="STRING" id="336722.F9XF57"/>
<dbReference type="AlphaFoldDB" id="F9XF57"/>
<dbReference type="OMA" id="LVMECAS"/>
<evidence type="ECO:0000256" key="1">
    <source>
        <dbReference type="ARBA" id="ARBA00012513"/>
    </source>
</evidence>
<keyword evidence="11" id="KW-1185">Reference proteome</keyword>
<dbReference type="EC" id="2.7.11.1" evidence="1"/>
<protein>
    <recommendedName>
        <fullName evidence="1">non-specific serine/threonine protein kinase</fullName>
        <ecNumber evidence="1">2.7.11.1</ecNumber>
    </recommendedName>
</protein>
<keyword evidence="5" id="KW-0418">Kinase</keyword>
<name>F9XF57_ZYMTI</name>
<keyword evidence="6" id="KW-0067">ATP-binding</keyword>
<feature type="non-terminal residue" evidence="10">
    <location>
        <position position="207"/>
    </location>
</feature>
<gene>
    <name evidence="10" type="ORF">MYCGRDRAFT_44536</name>
</gene>
<evidence type="ECO:0000256" key="4">
    <source>
        <dbReference type="ARBA" id="ARBA00022741"/>
    </source>
</evidence>
<comment type="catalytic activity">
    <reaction evidence="8">
        <text>L-seryl-[protein] + ATP = O-phospho-L-seryl-[protein] + ADP + H(+)</text>
        <dbReference type="Rhea" id="RHEA:17989"/>
        <dbReference type="Rhea" id="RHEA-COMP:9863"/>
        <dbReference type="Rhea" id="RHEA-COMP:11604"/>
        <dbReference type="ChEBI" id="CHEBI:15378"/>
        <dbReference type="ChEBI" id="CHEBI:29999"/>
        <dbReference type="ChEBI" id="CHEBI:30616"/>
        <dbReference type="ChEBI" id="CHEBI:83421"/>
        <dbReference type="ChEBI" id="CHEBI:456216"/>
        <dbReference type="EC" id="2.7.11.1"/>
    </reaction>
</comment>
<evidence type="ECO:0000256" key="7">
    <source>
        <dbReference type="ARBA" id="ARBA00047899"/>
    </source>
</evidence>
<dbReference type="InterPro" id="IPR000719">
    <property type="entry name" value="Prot_kinase_dom"/>
</dbReference>
<dbReference type="InParanoid" id="F9XF57"/>
<dbReference type="Pfam" id="PF00069">
    <property type="entry name" value="Pkinase"/>
    <property type="match status" value="1"/>
</dbReference>
<dbReference type="PROSITE" id="PS00108">
    <property type="entry name" value="PROTEIN_KINASE_ST"/>
    <property type="match status" value="1"/>
</dbReference>
<dbReference type="eggNOG" id="KOG0615">
    <property type="taxonomic scope" value="Eukaryota"/>
</dbReference>
<evidence type="ECO:0000259" key="9">
    <source>
        <dbReference type="PROSITE" id="PS50011"/>
    </source>
</evidence>
<dbReference type="GO" id="GO:0004674">
    <property type="term" value="F:protein serine/threonine kinase activity"/>
    <property type="evidence" value="ECO:0007669"/>
    <property type="project" value="UniProtKB-KW"/>
</dbReference>
<dbReference type="SMART" id="SM00220">
    <property type="entry name" value="S_TKc"/>
    <property type="match status" value="1"/>
</dbReference>
<feature type="domain" description="Protein kinase" evidence="9">
    <location>
        <begin position="1"/>
        <end position="207"/>
    </location>
</feature>
<dbReference type="HOGENOM" id="CLU_000288_63_0_1"/>
<dbReference type="InterPro" id="IPR008271">
    <property type="entry name" value="Ser/Thr_kinase_AS"/>
</dbReference>
<dbReference type="EMBL" id="CM001202">
    <property type="protein sequence ID" value="EGP85868.1"/>
    <property type="molecule type" value="Genomic_DNA"/>
</dbReference>
<dbReference type="Gene3D" id="1.10.510.10">
    <property type="entry name" value="Transferase(Phosphotransferase) domain 1"/>
    <property type="match status" value="1"/>
</dbReference>
<dbReference type="PROSITE" id="PS50011">
    <property type="entry name" value="PROTEIN_KINASE_DOM"/>
    <property type="match status" value="1"/>
</dbReference>
<comment type="catalytic activity">
    <reaction evidence="7">
        <text>L-threonyl-[protein] + ATP = O-phospho-L-threonyl-[protein] + ADP + H(+)</text>
        <dbReference type="Rhea" id="RHEA:46608"/>
        <dbReference type="Rhea" id="RHEA-COMP:11060"/>
        <dbReference type="Rhea" id="RHEA-COMP:11605"/>
        <dbReference type="ChEBI" id="CHEBI:15378"/>
        <dbReference type="ChEBI" id="CHEBI:30013"/>
        <dbReference type="ChEBI" id="CHEBI:30616"/>
        <dbReference type="ChEBI" id="CHEBI:61977"/>
        <dbReference type="ChEBI" id="CHEBI:456216"/>
        <dbReference type="EC" id="2.7.11.1"/>
    </reaction>
</comment>
<dbReference type="Proteomes" id="UP000008062">
    <property type="component" value="Chromosome 7"/>
</dbReference>
<dbReference type="GO" id="GO:0005524">
    <property type="term" value="F:ATP binding"/>
    <property type="evidence" value="ECO:0007669"/>
    <property type="project" value="UniProtKB-KW"/>
</dbReference>
<accession>F9XF57</accession>
<dbReference type="SUPFAM" id="SSF56112">
    <property type="entry name" value="Protein kinase-like (PK-like)"/>
    <property type="match status" value="1"/>
</dbReference>
<evidence type="ECO:0000256" key="2">
    <source>
        <dbReference type="ARBA" id="ARBA00022527"/>
    </source>
</evidence>
<dbReference type="GeneID" id="13397630"/>
<organism evidence="10 11">
    <name type="scientific">Zymoseptoria tritici (strain CBS 115943 / IPO323)</name>
    <name type="common">Speckled leaf blotch fungus</name>
    <name type="synonym">Septoria tritici</name>
    <dbReference type="NCBI Taxonomy" id="336722"/>
    <lineage>
        <taxon>Eukaryota</taxon>
        <taxon>Fungi</taxon>
        <taxon>Dikarya</taxon>
        <taxon>Ascomycota</taxon>
        <taxon>Pezizomycotina</taxon>
        <taxon>Dothideomycetes</taxon>
        <taxon>Dothideomycetidae</taxon>
        <taxon>Mycosphaerellales</taxon>
        <taxon>Mycosphaerellaceae</taxon>
        <taxon>Zymoseptoria</taxon>
    </lineage>
</organism>
<dbReference type="OrthoDB" id="3650351at2759"/>
<sequence length="207" mass="22821">VQSTGWYESQEHIYIAMEFMQHGDLQQYTCRTIPLPEPEVQTIIFQVLQALRFMHERGFTHRDLKPANIMVASLGPAWWVKVADFGISKRAAGGVTELRTAIGTITFMAPELHGLIDGDSLNQETGYTNAVDIWSTGVIAWLMITGKPPFPDVGSLARYAKDGKLQSLGILDGLLVSQAGQAFLERCIAATPADRPHASDALDHSWL</sequence>
<reference evidence="10 11" key="1">
    <citation type="journal article" date="2011" name="PLoS Genet.">
        <title>Finished genome of the fungal wheat pathogen Mycosphaerella graminicola reveals dispensome structure, chromosome plasticity, and stealth pathogenesis.</title>
        <authorList>
            <person name="Goodwin S.B."/>
            <person name="Ben M'barek S."/>
            <person name="Dhillon B."/>
            <person name="Wittenberg A.H.J."/>
            <person name="Crane C.F."/>
            <person name="Hane J.K."/>
            <person name="Foster A.J."/>
            <person name="Van der Lee T.A.J."/>
            <person name="Grimwood J."/>
            <person name="Aerts A."/>
            <person name="Antoniw J."/>
            <person name="Bailey A."/>
            <person name="Bluhm B."/>
            <person name="Bowler J."/>
            <person name="Bristow J."/>
            <person name="van der Burgt A."/>
            <person name="Canto-Canche B."/>
            <person name="Churchill A.C.L."/>
            <person name="Conde-Ferraez L."/>
            <person name="Cools H.J."/>
            <person name="Coutinho P.M."/>
            <person name="Csukai M."/>
            <person name="Dehal P."/>
            <person name="De Wit P."/>
            <person name="Donzelli B."/>
            <person name="van de Geest H.C."/>
            <person name="van Ham R.C.H.J."/>
            <person name="Hammond-Kosack K.E."/>
            <person name="Henrissat B."/>
            <person name="Kilian A."/>
            <person name="Kobayashi A.K."/>
            <person name="Koopmann E."/>
            <person name="Kourmpetis Y."/>
            <person name="Kuzniar A."/>
            <person name="Lindquist E."/>
            <person name="Lombard V."/>
            <person name="Maliepaard C."/>
            <person name="Martins N."/>
            <person name="Mehrabi R."/>
            <person name="Nap J.P.H."/>
            <person name="Ponomarenko A."/>
            <person name="Rudd J.J."/>
            <person name="Salamov A."/>
            <person name="Schmutz J."/>
            <person name="Schouten H.J."/>
            <person name="Shapiro H."/>
            <person name="Stergiopoulos I."/>
            <person name="Torriani S.F.F."/>
            <person name="Tu H."/>
            <person name="de Vries R.P."/>
            <person name="Waalwijk C."/>
            <person name="Ware S.B."/>
            <person name="Wiebenga A."/>
            <person name="Zwiers L.-H."/>
            <person name="Oliver R.P."/>
            <person name="Grigoriev I.V."/>
            <person name="Kema G.H.J."/>
        </authorList>
    </citation>
    <scope>NUCLEOTIDE SEQUENCE [LARGE SCALE GENOMIC DNA]</scope>
    <source>
        <strain evidence="11">CBS 115943 / IPO323</strain>
    </source>
</reference>
<dbReference type="InterPro" id="IPR053235">
    <property type="entry name" value="Ser_Thr_kinase"/>
</dbReference>
<feature type="non-terminal residue" evidence="10">
    <location>
        <position position="1"/>
    </location>
</feature>
<keyword evidence="2" id="KW-0723">Serine/threonine-protein kinase</keyword>